<feature type="domain" description="VOC" evidence="1">
    <location>
        <begin position="3"/>
        <end position="125"/>
    </location>
</feature>
<dbReference type="PROSITE" id="PS51819">
    <property type="entry name" value="VOC"/>
    <property type="match status" value="1"/>
</dbReference>
<reference evidence="3" key="1">
    <citation type="journal article" date="2019" name="Int. J. Syst. Evol. Microbiol.">
        <title>The Global Catalogue of Microorganisms (GCM) 10K type strain sequencing project: providing services to taxonomists for standard genome sequencing and annotation.</title>
        <authorList>
            <consortium name="The Broad Institute Genomics Platform"/>
            <consortium name="The Broad Institute Genome Sequencing Center for Infectious Disease"/>
            <person name="Wu L."/>
            <person name="Ma J."/>
        </authorList>
    </citation>
    <scope>NUCLEOTIDE SEQUENCE [LARGE SCALE GENOMIC DNA]</scope>
    <source>
        <strain evidence="3">JCM 12165</strain>
    </source>
</reference>
<name>A0ABV9NRH7_9BACI</name>
<dbReference type="SUPFAM" id="SSF54593">
    <property type="entry name" value="Glyoxalase/Bleomycin resistance protein/Dihydroxybiphenyl dioxygenase"/>
    <property type="match status" value="1"/>
</dbReference>
<dbReference type="Proteomes" id="UP001595896">
    <property type="component" value="Unassembled WGS sequence"/>
</dbReference>
<evidence type="ECO:0000259" key="1">
    <source>
        <dbReference type="PROSITE" id="PS51819"/>
    </source>
</evidence>
<dbReference type="PANTHER" id="PTHR36503:SF1">
    <property type="entry name" value="BLR2520 PROTEIN"/>
    <property type="match status" value="1"/>
</dbReference>
<dbReference type="CDD" id="cd07251">
    <property type="entry name" value="VOC_like"/>
    <property type="match status" value="1"/>
</dbReference>
<dbReference type="Pfam" id="PF00903">
    <property type="entry name" value="Glyoxalase"/>
    <property type="match status" value="1"/>
</dbReference>
<evidence type="ECO:0000313" key="3">
    <source>
        <dbReference type="Proteomes" id="UP001595896"/>
    </source>
</evidence>
<dbReference type="EMBL" id="JBHSGK010000004">
    <property type="protein sequence ID" value="MFC4736013.1"/>
    <property type="molecule type" value="Genomic_DNA"/>
</dbReference>
<dbReference type="InterPro" id="IPR004360">
    <property type="entry name" value="Glyas_Fos-R_dOase_dom"/>
</dbReference>
<proteinExistence type="predicted"/>
<protein>
    <submittedName>
        <fullName evidence="2">VOC family protein</fullName>
    </submittedName>
</protein>
<gene>
    <name evidence="2" type="ORF">ACFO4L_05375</name>
</gene>
<accession>A0ABV9NRH7</accession>
<comment type="caution">
    <text evidence="2">The sequence shown here is derived from an EMBL/GenBank/DDBJ whole genome shotgun (WGS) entry which is preliminary data.</text>
</comment>
<sequence>MNSIHLITLGCSSLKRSLAFYRDGLGMQTSGSPEDGIIFFQNAGTRLALFPKDQLAEDIGAAPSEGFTGMTLAYNTKSEQEVRDVLQAAHNAGGTIVKEAQRVFWGGYSGYFRDPDGYYWEAAYSEDCEFNDHDMLIINE</sequence>
<dbReference type="InterPro" id="IPR037523">
    <property type="entry name" value="VOC_core"/>
</dbReference>
<keyword evidence="3" id="KW-1185">Reference proteome</keyword>
<dbReference type="PANTHER" id="PTHR36503">
    <property type="entry name" value="BLR2520 PROTEIN"/>
    <property type="match status" value="1"/>
</dbReference>
<dbReference type="InterPro" id="IPR029068">
    <property type="entry name" value="Glyas_Bleomycin-R_OHBP_Dase"/>
</dbReference>
<dbReference type="Gene3D" id="3.10.180.10">
    <property type="entry name" value="2,3-Dihydroxybiphenyl 1,2-Dioxygenase, domain 1"/>
    <property type="match status" value="1"/>
</dbReference>
<organism evidence="2 3">
    <name type="scientific">Bacillus daqingensis</name>
    <dbReference type="NCBI Taxonomy" id="872396"/>
    <lineage>
        <taxon>Bacteria</taxon>
        <taxon>Bacillati</taxon>
        <taxon>Bacillota</taxon>
        <taxon>Bacilli</taxon>
        <taxon>Bacillales</taxon>
        <taxon>Bacillaceae</taxon>
        <taxon>Bacillus</taxon>
    </lineage>
</organism>
<evidence type="ECO:0000313" key="2">
    <source>
        <dbReference type="EMBL" id="MFC4736013.1"/>
    </source>
</evidence>
<dbReference type="RefSeq" id="WP_377908673.1">
    <property type="nucleotide sequence ID" value="NZ_JBHSGK010000004.1"/>
</dbReference>